<dbReference type="InterPro" id="IPR002083">
    <property type="entry name" value="MATH/TRAF_dom"/>
</dbReference>
<dbReference type="Gene3D" id="2.60.210.10">
    <property type="entry name" value="Apoptosis, Tumor Necrosis Factor Receptor Associated Protein 2, Chain A"/>
    <property type="match status" value="1"/>
</dbReference>
<dbReference type="HOGENOM" id="CLU_802324_0_0_1"/>
<dbReference type="EnsemblMetazoa" id="CPIJ006152-RA">
    <property type="protein sequence ID" value="CPIJ006152-PA"/>
    <property type="gene ID" value="CPIJ006152"/>
</dbReference>
<dbReference type="InParanoid" id="B0WFW2"/>
<dbReference type="VEuPathDB" id="VectorBase:CPIJ006152"/>
<sequence length="377" mass="41912">MIFVTNVTNVDDGTPDSPYETQTAQCTITSGEVEASAQATISKTLVGVCGTEEMLASFRVLEAKLLQELQNIRAMIRDPNFNPPPVRPSEYVAVKRTTTQMGTSTGTKLTSQEAPPAVGTTSTTTAKPADNNGGVFFPDDDDGKDGDGEEDSNVWSRKPNRDMLKEMPAGGRKPVAPLVRVGTDHAEEKPTSSSNNSPVLDFKPIDKHMVQTRFLTGGLRDYEVYRFNNTVVSSGDAKVFKYFWKIEHFTQRLQSNLTTLTSPVFVISGLNLRLKATLNHDGKDNIYLQVEQLSPMDDELRKKPNVILQEGTLYGAVETKKFLRHKIILLNQGVPFSDLNSHEFWNTNTGFTIPYRALLTNSYLKQDKILVEVVIYL</sequence>
<gene>
    <name evidence="3" type="primary">6037713</name>
    <name evidence="2" type="ORF">CpipJ_CPIJ006152</name>
</gene>
<dbReference type="OMA" id="MNLAFRN"/>
<evidence type="ECO:0000313" key="2">
    <source>
        <dbReference type="EMBL" id="EDS26497.1"/>
    </source>
</evidence>
<feature type="compositionally biased region" description="Low complexity" evidence="1">
    <location>
        <begin position="100"/>
        <end position="110"/>
    </location>
</feature>
<name>B0WFW2_CULQU</name>
<dbReference type="Proteomes" id="UP000002320">
    <property type="component" value="Unassembled WGS sequence"/>
</dbReference>
<dbReference type="AlphaFoldDB" id="B0WFW2"/>
<evidence type="ECO:0000256" key="1">
    <source>
        <dbReference type="SAM" id="MobiDB-lite"/>
    </source>
</evidence>
<feature type="region of interest" description="Disordered" evidence="1">
    <location>
        <begin position="100"/>
        <end position="176"/>
    </location>
</feature>
<evidence type="ECO:0000313" key="4">
    <source>
        <dbReference type="Proteomes" id="UP000002320"/>
    </source>
</evidence>
<dbReference type="KEGG" id="cqu:CpipJ_CPIJ006152"/>
<protein>
    <submittedName>
        <fullName evidence="2 3">Uncharacterized protein</fullName>
    </submittedName>
</protein>
<dbReference type="InterPro" id="IPR008974">
    <property type="entry name" value="TRAF-like"/>
</dbReference>
<reference evidence="2" key="1">
    <citation type="submission" date="2007-03" db="EMBL/GenBank/DDBJ databases">
        <title>Annotation of Culex pipiens quinquefasciatus.</title>
        <authorList>
            <consortium name="The Broad Institute Genome Sequencing Platform"/>
            <person name="Atkinson P.W."/>
            <person name="Hemingway J."/>
            <person name="Christensen B.M."/>
            <person name="Higgs S."/>
            <person name="Kodira C."/>
            <person name="Hannick L."/>
            <person name="Megy K."/>
            <person name="O'Leary S."/>
            <person name="Pearson M."/>
            <person name="Haas B.J."/>
            <person name="Mauceli E."/>
            <person name="Wortman J.R."/>
            <person name="Lee N.H."/>
            <person name="Guigo R."/>
            <person name="Stanke M."/>
            <person name="Alvarado L."/>
            <person name="Amedeo P."/>
            <person name="Antoine C.H."/>
            <person name="Arensburger P."/>
            <person name="Bidwell S.L."/>
            <person name="Crawford M."/>
            <person name="Camaro F."/>
            <person name="Devon K."/>
            <person name="Engels R."/>
            <person name="Hammond M."/>
            <person name="Howarth C."/>
            <person name="Koehrsen M."/>
            <person name="Lawson D."/>
            <person name="Montgomery P."/>
            <person name="Nene V."/>
            <person name="Nusbaum C."/>
            <person name="Puiu D."/>
            <person name="Romero-Severson J."/>
            <person name="Severson D.W."/>
            <person name="Shumway M."/>
            <person name="Sisk P."/>
            <person name="Stolte C."/>
            <person name="Zeng Q."/>
            <person name="Eisenstadt E."/>
            <person name="Fraser-Liggett C."/>
            <person name="Strausberg R."/>
            <person name="Galagan J."/>
            <person name="Birren B."/>
            <person name="Collins F.H."/>
        </authorList>
    </citation>
    <scope>NUCLEOTIDE SEQUENCE [LARGE SCALE GENOMIC DNA]</scope>
    <source>
        <strain evidence="2">JHB</strain>
    </source>
</reference>
<dbReference type="EMBL" id="DS231921">
    <property type="protein sequence ID" value="EDS26497.1"/>
    <property type="molecule type" value="Genomic_DNA"/>
</dbReference>
<dbReference type="CDD" id="cd00121">
    <property type="entry name" value="MATH"/>
    <property type="match status" value="1"/>
</dbReference>
<dbReference type="eggNOG" id="ENOG502S5V2">
    <property type="taxonomic scope" value="Eukaryota"/>
</dbReference>
<dbReference type="SUPFAM" id="SSF49599">
    <property type="entry name" value="TRAF domain-like"/>
    <property type="match status" value="1"/>
</dbReference>
<feature type="compositionally biased region" description="Acidic residues" evidence="1">
    <location>
        <begin position="138"/>
        <end position="152"/>
    </location>
</feature>
<dbReference type="STRING" id="7176.B0WFW2"/>
<evidence type="ECO:0000313" key="3">
    <source>
        <dbReference type="EnsemblMetazoa" id="CPIJ006152-PA"/>
    </source>
</evidence>
<dbReference type="OrthoDB" id="6475149at2759"/>
<organism>
    <name type="scientific">Culex quinquefasciatus</name>
    <name type="common">Southern house mosquito</name>
    <name type="synonym">Culex pungens</name>
    <dbReference type="NCBI Taxonomy" id="7176"/>
    <lineage>
        <taxon>Eukaryota</taxon>
        <taxon>Metazoa</taxon>
        <taxon>Ecdysozoa</taxon>
        <taxon>Arthropoda</taxon>
        <taxon>Hexapoda</taxon>
        <taxon>Insecta</taxon>
        <taxon>Pterygota</taxon>
        <taxon>Neoptera</taxon>
        <taxon>Endopterygota</taxon>
        <taxon>Diptera</taxon>
        <taxon>Nematocera</taxon>
        <taxon>Culicoidea</taxon>
        <taxon>Culicidae</taxon>
        <taxon>Culicinae</taxon>
        <taxon>Culicini</taxon>
        <taxon>Culex</taxon>
        <taxon>Culex</taxon>
    </lineage>
</organism>
<dbReference type="VEuPathDB" id="VectorBase:CQUJHB006244"/>
<proteinExistence type="predicted"/>
<accession>B0WFW2</accession>
<keyword evidence="4" id="KW-1185">Reference proteome</keyword>
<reference evidence="3" key="2">
    <citation type="submission" date="2021-02" db="UniProtKB">
        <authorList>
            <consortium name="EnsemblMetazoa"/>
        </authorList>
    </citation>
    <scope>IDENTIFICATION</scope>
    <source>
        <strain evidence="3">JHB</strain>
    </source>
</reference>